<feature type="chain" id="PRO_5009287592" evidence="2">
    <location>
        <begin position="18"/>
        <end position="751"/>
    </location>
</feature>
<dbReference type="AlphaFoldDB" id="A0A1H5VU73"/>
<comment type="similarity">
    <text evidence="1">Belongs to the peptidase M28 family. M28B subfamily.</text>
</comment>
<sequence>MRKYSALLLTLSMASYAVGPMQPAPLRGYSAEHSTSEVDWEKKFRAIPEQDRLRENMRRLAARPHHVGSPYDKDNAEWLVAQLKSFGLDAKIEEFEALFPTPKSRKLELLGDKPFTAKLEEPTIAVDPTSNQHDEQLPTYNAYSKDGDVTAPLIYVNYGAPADYEELARMGISVKGAIVLARYGQTWRGIKPKLAAEHGAVACLIFSDPKDDGYVRGGTFPDGPMRPADGAQRGSVMDMPVYPGDPQSPGVGAKKGTTGLIPLDKVQTITKVPVMPISYADALPFLQALGGQTVPDAWRGGLPITYRTGPSVVKAHFAVSFNWDRKPLYDVIATIPGAAHPEQWVIRGNHHDGWVNGAGDPISGASPELEEARGLGELLKQGWRPSRTIIYAWWDGEEPALLGSTEWSEFHAKELKEHAVAYVNSDGNGRGFFRAEGSHSLENFVNGVVKDVEDPETHMPVWQRASLAARVRSGRGGEGGEGGAGDRNRADTRIGALGSGSDYSGFIDHLGVPSLNIGYGGEDEGGGQYHSIYDDFYWYTHFQDTDFAYGKALAQTGGTMMMRLADADVIPYQFTDQAETYKGYVGEIERLATTMRAQIKERNENIAMGAYTAAADPKKISVPPPVDVVPPYFNFAPLDQASDDLTAAAAAYEKAFTAHGATAGNDVNLELIKAEHALTDAKGLPNRPWFENMVYAPGFYTGYGVKTLPAVREAIEQKDWPIVDAQIVRTAAAIEREVEILKIATADLNAK</sequence>
<feature type="domain" description="Transferrin receptor-like dimerisation" evidence="4">
    <location>
        <begin position="634"/>
        <end position="742"/>
    </location>
</feature>
<dbReference type="PANTHER" id="PTHR10404:SF46">
    <property type="entry name" value="VACUOLAR PROTEIN SORTING-ASSOCIATED PROTEIN 70"/>
    <property type="match status" value="1"/>
</dbReference>
<dbReference type="InterPro" id="IPR039373">
    <property type="entry name" value="Peptidase_M28B"/>
</dbReference>
<dbReference type="SUPFAM" id="SSF53187">
    <property type="entry name" value="Zn-dependent exopeptidases"/>
    <property type="match status" value="1"/>
</dbReference>
<dbReference type="InterPro" id="IPR007365">
    <property type="entry name" value="TFR-like_dimer_dom"/>
</dbReference>
<dbReference type="EMBL" id="FNVA01000002">
    <property type="protein sequence ID" value="SEF90780.1"/>
    <property type="molecule type" value="Genomic_DNA"/>
</dbReference>
<evidence type="ECO:0000256" key="1">
    <source>
        <dbReference type="ARBA" id="ARBA00005634"/>
    </source>
</evidence>
<dbReference type="InterPro" id="IPR007484">
    <property type="entry name" value="Peptidase_M28"/>
</dbReference>
<dbReference type="Proteomes" id="UP000236728">
    <property type="component" value="Unassembled WGS sequence"/>
</dbReference>
<dbReference type="Pfam" id="PF02225">
    <property type="entry name" value="PA"/>
    <property type="match status" value="1"/>
</dbReference>
<feature type="domain" description="Peptidase M28" evidence="5">
    <location>
        <begin position="331"/>
        <end position="431"/>
    </location>
</feature>
<dbReference type="OrthoDB" id="233977at2"/>
<accession>A0A1H5VU73</accession>
<dbReference type="Gene3D" id="3.50.30.30">
    <property type="match status" value="1"/>
</dbReference>
<gene>
    <name evidence="6" type="ORF">SAMN05421819_1313</name>
</gene>
<feature type="signal peptide" evidence="2">
    <location>
        <begin position="1"/>
        <end position="17"/>
    </location>
</feature>
<dbReference type="SUPFAM" id="SSF52025">
    <property type="entry name" value="PA domain"/>
    <property type="match status" value="1"/>
</dbReference>
<dbReference type="InterPro" id="IPR003137">
    <property type="entry name" value="PA_domain"/>
</dbReference>
<dbReference type="Pfam" id="PF04389">
    <property type="entry name" value="Peptidase_M28"/>
    <property type="match status" value="1"/>
</dbReference>
<dbReference type="InterPro" id="IPR036757">
    <property type="entry name" value="TFR-like_dimer_dom_sf"/>
</dbReference>
<reference evidence="6 7" key="1">
    <citation type="submission" date="2016-10" db="EMBL/GenBank/DDBJ databases">
        <authorList>
            <person name="de Groot N.N."/>
        </authorList>
    </citation>
    <scope>NUCLEOTIDE SEQUENCE [LARGE SCALE GENOMIC DNA]</scope>
    <source>
        <strain evidence="6 7">DSM 22489</strain>
    </source>
</reference>
<dbReference type="PANTHER" id="PTHR10404">
    <property type="entry name" value="N-ACETYLATED-ALPHA-LINKED ACIDIC DIPEPTIDASE"/>
    <property type="match status" value="1"/>
</dbReference>
<protein>
    <submittedName>
        <fullName evidence="6">N-acetylated-alpha-linked acidic dipeptidase</fullName>
    </submittedName>
</protein>
<feature type="domain" description="PA" evidence="3">
    <location>
        <begin position="149"/>
        <end position="217"/>
    </location>
</feature>
<dbReference type="Pfam" id="PF04253">
    <property type="entry name" value="TFR_dimer"/>
    <property type="match status" value="1"/>
</dbReference>
<dbReference type="InterPro" id="IPR046450">
    <property type="entry name" value="PA_dom_sf"/>
</dbReference>
<evidence type="ECO:0000313" key="6">
    <source>
        <dbReference type="EMBL" id="SEF90780.1"/>
    </source>
</evidence>
<dbReference type="FunFam" id="3.40.630.10:FF:000101">
    <property type="entry name" value="N-acetylated alpha-linked acidic dipeptidase like 1"/>
    <property type="match status" value="1"/>
</dbReference>
<organism evidence="6 7">
    <name type="scientific">Bryocella elongata</name>
    <dbReference type="NCBI Taxonomy" id="863522"/>
    <lineage>
        <taxon>Bacteria</taxon>
        <taxon>Pseudomonadati</taxon>
        <taxon>Acidobacteriota</taxon>
        <taxon>Terriglobia</taxon>
        <taxon>Terriglobales</taxon>
        <taxon>Acidobacteriaceae</taxon>
        <taxon>Bryocella</taxon>
    </lineage>
</organism>
<evidence type="ECO:0000259" key="4">
    <source>
        <dbReference type="Pfam" id="PF04253"/>
    </source>
</evidence>
<evidence type="ECO:0000259" key="5">
    <source>
        <dbReference type="Pfam" id="PF04389"/>
    </source>
</evidence>
<dbReference type="CDD" id="cd02121">
    <property type="entry name" value="PA_GCPII_like"/>
    <property type="match status" value="1"/>
</dbReference>
<evidence type="ECO:0000256" key="2">
    <source>
        <dbReference type="SAM" id="SignalP"/>
    </source>
</evidence>
<dbReference type="SUPFAM" id="SSF47672">
    <property type="entry name" value="Transferrin receptor-like dimerisation domain"/>
    <property type="match status" value="1"/>
</dbReference>
<name>A0A1H5VU73_9BACT</name>
<evidence type="ECO:0000313" key="7">
    <source>
        <dbReference type="Proteomes" id="UP000236728"/>
    </source>
</evidence>
<dbReference type="Gene3D" id="3.40.630.10">
    <property type="entry name" value="Zn peptidases"/>
    <property type="match status" value="1"/>
</dbReference>
<keyword evidence="2" id="KW-0732">Signal</keyword>
<keyword evidence="7" id="KW-1185">Reference proteome</keyword>
<dbReference type="RefSeq" id="WP_103932265.1">
    <property type="nucleotide sequence ID" value="NZ_FNVA01000002.1"/>
</dbReference>
<dbReference type="Gene3D" id="1.20.930.40">
    <property type="entry name" value="Transferrin receptor-like, dimerisation domain"/>
    <property type="match status" value="1"/>
</dbReference>
<proteinExistence type="inferred from homology"/>
<evidence type="ECO:0000259" key="3">
    <source>
        <dbReference type="Pfam" id="PF02225"/>
    </source>
</evidence>